<accession>A0A177AC52</accession>
<dbReference type="InterPro" id="IPR019453">
    <property type="entry name" value="VPS39/TGFA1_Znf"/>
</dbReference>
<name>A0A177AC52_9PEZI</name>
<dbReference type="PANTHER" id="PTHR12894">
    <property type="entry name" value="CNH DOMAIN CONTAINING"/>
    <property type="match status" value="1"/>
</dbReference>
<dbReference type="Proteomes" id="UP000077154">
    <property type="component" value="Unassembled WGS sequence"/>
</dbReference>
<dbReference type="PROSITE" id="PS50219">
    <property type="entry name" value="CNH"/>
    <property type="match status" value="1"/>
</dbReference>
<organism evidence="6">
    <name type="scientific">Pseudogymnoascus destructans</name>
    <dbReference type="NCBI Taxonomy" id="655981"/>
    <lineage>
        <taxon>Eukaryota</taxon>
        <taxon>Fungi</taxon>
        <taxon>Dikarya</taxon>
        <taxon>Ascomycota</taxon>
        <taxon>Pezizomycotina</taxon>
        <taxon>Leotiomycetes</taxon>
        <taxon>Thelebolales</taxon>
        <taxon>Thelebolaceae</taxon>
        <taxon>Pseudogymnoascus</taxon>
    </lineage>
</organism>
<dbReference type="GeneID" id="36286837"/>
<dbReference type="InterPro" id="IPR019452">
    <property type="entry name" value="VPS39/TGF_beta_rcpt-assoc_1"/>
</dbReference>
<dbReference type="EMBL" id="KV441393">
    <property type="protein sequence ID" value="OAF59668.1"/>
    <property type="molecule type" value="Genomic_DNA"/>
</dbReference>
<feature type="region of interest" description="Disordered" evidence="4">
    <location>
        <begin position="501"/>
        <end position="531"/>
    </location>
</feature>
<evidence type="ECO:0000313" key="6">
    <source>
        <dbReference type="EMBL" id="OAF59668.1"/>
    </source>
</evidence>
<dbReference type="AlphaFoldDB" id="A0A177AC52"/>
<evidence type="ECO:0000256" key="3">
    <source>
        <dbReference type="ARBA" id="ARBA00038201"/>
    </source>
</evidence>
<feature type="region of interest" description="Disordered" evidence="4">
    <location>
        <begin position="446"/>
        <end position="480"/>
    </location>
</feature>
<evidence type="ECO:0000259" key="5">
    <source>
        <dbReference type="PROSITE" id="PS50219"/>
    </source>
</evidence>
<feature type="region of interest" description="Disordered" evidence="4">
    <location>
        <begin position="51"/>
        <end position="71"/>
    </location>
</feature>
<dbReference type="PANTHER" id="PTHR12894:SF49">
    <property type="entry name" value="VAM6_VPS39-LIKE PROTEIN"/>
    <property type="match status" value="1"/>
</dbReference>
<dbReference type="Pfam" id="PF10367">
    <property type="entry name" value="zf-Vps39_C"/>
    <property type="match status" value="1"/>
</dbReference>
<dbReference type="eggNOG" id="KOG2063">
    <property type="taxonomic scope" value="Eukaryota"/>
</dbReference>
<dbReference type="InterPro" id="IPR032914">
    <property type="entry name" value="Vam6/VPS39/TRAP1"/>
</dbReference>
<comment type="similarity">
    <text evidence="3">Belongs to the VAM6/VPS39 family.</text>
</comment>
<protein>
    <submittedName>
        <fullName evidence="6">Vacuolar morphoproteinsis protein 6</fullName>
    </submittedName>
</protein>
<feature type="domain" description="CNH" evidence="5">
    <location>
        <begin position="18"/>
        <end position="341"/>
    </location>
</feature>
<proteinExistence type="inferred from homology"/>
<keyword evidence="2" id="KW-0472">Membrane</keyword>
<dbReference type="OrthoDB" id="5325112at2759"/>
<dbReference type="Pfam" id="PF00780">
    <property type="entry name" value="CNH"/>
    <property type="match status" value="1"/>
</dbReference>
<evidence type="ECO:0000256" key="2">
    <source>
        <dbReference type="ARBA" id="ARBA00023136"/>
    </source>
</evidence>
<dbReference type="RefSeq" id="XP_024324951.1">
    <property type="nucleotide sequence ID" value="XM_024467406.1"/>
</dbReference>
<evidence type="ECO:0000256" key="1">
    <source>
        <dbReference type="ARBA" id="ARBA00004184"/>
    </source>
</evidence>
<dbReference type="GO" id="GO:0012505">
    <property type="term" value="C:endomembrane system"/>
    <property type="evidence" value="ECO:0007669"/>
    <property type="project" value="UniProtKB-SubCell"/>
</dbReference>
<dbReference type="InterPro" id="IPR001180">
    <property type="entry name" value="CNH_dom"/>
</dbReference>
<dbReference type="VEuPathDB" id="FungiDB:GMDG_02736"/>
<dbReference type="Pfam" id="PF10366">
    <property type="entry name" value="Vps39_1"/>
    <property type="match status" value="1"/>
</dbReference>
<dbReference type="GO" id="GO:0000329">
    <property type="term" value="C:fungal-type vacuole membrane"/>
    <property type="evidence" value="ECO:0007669"/>
    <property type="project" value="TreeGrafter"/>
</dbReference>
<dbReference type="GO" id="GO:0034058">
    <property type="term" value="P:endosomal vesicle fusion"/>
    <property type="evidence" value="ECO:0007669"/>
    <property type="project" value="TreeGrafter"/>
</dbReference>
<sequence>MLSAFIARPIVELKARDKSKIESILAYGDRLIAGLSTGSLRIYRVNEPTVDVQNHNREGPSSGEPTAPSTAKPVDLLRELEKFSPRAIEQLSRIKEANILISLSNYVVSIHDLNTYELQEQLPKTKNATTFAITSNIVKDTTTGIPEIISRLGVAVKRRLLVWSWHESELSPDIVEITLAAAIRTLSWASATKIICGMNTGYVIVDILSQKIEDIVGPGAIGGPGASDVGRFGGVGSTSMGYMGLGGYTPKPLITRLRDGEILLAKDINSLFTDTSGKPLEKRQIPWQQAPESIGYSYPYLLSLQPALKGVLEIRNPETLSVLQQVSLPSASILHFPPPTVSLSHAGKGFHVASERCIWRMEATDYDSQITELVDGGQYDEAITILDTLEDALLQDKEGRLREIKMQKAQLLFDQRKYRAALGLFTEVSAPPERVIRLYPKVIAGNLSTIPDPEEPEDEGDHDEDGRGQDDQAADLSTVGSPMKGFVNSFMKQHKKTLSDAASITSLKPGQKGDSDGSETASVKTKQAEDGRLEGKDLVSAVRELNAFLVDTRTRLQRFIEPGGGGLKIHPASAQNGTSKAAFESLLVSPYSSEDTEIEQKLIETAKLVDTTLFRAYMLVQPSLAGSLFRLPNFCEPDVVNEKLLENNRYNDLVDFFHGKKLHREALELLKRFGEAETSEEPGPTLQGPQRTVGYLQNLQPDTIDLILEFAEWPLRTDPDLGMEVFLADTENAETLPRDKVVDFLEGIDASLVVKYLEHVINELNDLTPSFHNRLSNAYIQGLSSRKDRDSETWKTLMQQCLAFLRLSKQYSPLKAFGSIPRDDPDFYEAQAVVLSSMEQHKQALEIYVFKIKDFEKAENYCNSVYLQSQSSDSSTNRLESTSNSTDSSPSIYHTLLSLYLTPPPPQEPNWVPALDLLSKHGSRLPASNTLTLIPANLLVKDLESYFCGRIRAANSVVNEARVVTGLRKSEVVRAQAGLLLGEDEGSDGRADSTGSFNAVGAGSGRNRHVVVGEERVCGVCHKRLGRSVVSVLPDNTVVHYACSKRAVQRGVNLDGGLGALKRNGGSARRGLNRTVS</sequence>
<feature type="compositionally biased region" description="Acidic residues" evidence="4">
    <location>
        <begin position="452"/>
        <end position="463"/>
    </location>
</feature>
<reference evidence="6" key="1">
    <citation type="submission" date="2016-03" db="EMBL/GenBank/DDBJ databases">
        <title>Updated assembly of Pseudogymnoascus destructans, the fungus causing white-nose syndrome of bats.</title>
        <authorList>
            <person name="Palmer J.M."/>
            <person name="Drees K.P."/>
            <person name="Foster J.T."/>
            <person name="Lindner D.L."/>
        </authorList>
    </citation>
    <scope>NUCLEOTIDE SEQUENCE [LARGE SCALE GENOMIC DNA]</scope>
    <source>
        <strain evidence="6">20631-21</strain>
    </source>
</reference>
<gene>
    <name evidence="6" type="primary">VAM6</name>
    <name evidence="6" type="ORF">VC83_03763</name>
</gene>
<comment type="subcellular location">
    <subcellularLocation>
        <location evidence="1">Endomembrane system</location>
        <topology evidence="1">Peripheral membrane protein</topology>
    </subcellularLocation>
</comment>
<dbReference type="GO" id="GO:0006914">
    <property type="term" value="P:autophagy"/>
    <property type="evidence" value="ECO:0007669"/>
    <property type="project" value="TreeGrafter"/>
</dbReference>
<evidence type="ECO:0000256" key="4">
    <source>
        <dbReference type="SAM" id="MobiDB-lite"/>
    </source>
</evidence>